<keyword evidence="12" id="KW-1185">Reference proteome</keyword>
<keyword evidence="6 11" id="KW-0418">Kinase</keyword>
<keyword evidence="5" id="KW-0547">Nucleotide-binding</keyword>
<evidence type="ECO:0000256" key="1">
    <source>
        <dbReference type="ARBA" id="ARBA00000085"/>
    </source>
</evidence>
<keyword evidence="8" id="KW-1133">Transmembrane helix</keyword>
<evidence type="ECO:0000313" key="11">
    <source>
        <dbReference type="EMBL" id="MDX8150570.1"/>
    </source>
</evidence>
<keyword evidence="4 11" id="KW-0808">Transferase</keyword>
<dbReference type="PANTHER" id="PTHR41523">
    <property type="entry name" value="TWO-COMPONENT SYSTEM SENSOR PROTEIN"/>
    <property type="match status" value="1"/>
</dbReference>
<dbReference type="InterPro" id="IPR011495">
    <property type="entry name" value="Sig_transdc_His_kin_sub2_dim/P"/>
</dbReference>
<dbReference type="GO" id="GO:0004673">
    <property type="term" value="F:protein histidine kinase activity"/>
    <property type="evidence" value="ECO:0007669"/>
    <property type="project" value="UniProtKB-EC"/>
</dbReference>
<evidence type="ECO:0000256" key="6">
    <source>
        <dbReference type="ARBA" id="ARBA00022777"/>
    </source>
</evidence>
<comment type="caution">
    <text evidence="11">The sequence shown here is derived from an EMBL/GenBank/DDBJ whole genome shotgun (WGS) entry which is preliminary data.</text>
</comment>
<feature type="transmembrane region" description="Helical" evidence="8">
    <location>
        <begin position="164"/>
        <end position="182"/>
    </location>
</feature>
<dbReference type="Gene3D" id="3.30.565.10">
    <property type="entry name" value="Histidine kinase-like ATPase, C-terminal domain"/>
    <property type="match status" value="1"/>
</dbReference>
<proteinExistence type="predicted"/>
<evidence type="ECO:0000259" key="10">
    <source>
        <dbReference type="Pfam" id="PF07568"/>
    </source>
</evidence>
<reference evidence="11 12" key="1">
    <citation type="submission" date="2023-11" db="EMBL/GenBank/DDBJ databases">
        <authorList>
            <person name="Xu M."/>
            <person name="Jiang T."/>
        </authorList>
    </citation>
    <scope>NUCLEOTIDE SEQUENCE [LARGE SCALE GENOMIC DNA]</scope>
    <source>
        <strain evidence="11 12">SD</strain>
    </source>
</reference>
<evidence type="ECO:0000256" key="4">
    <source>
        <dbReference type="ARBA" id="ARBA00022679"/>
    </source>
</evidence>
<evidence type="ECO:0000256" key="5">
    <source>
        <dbReference type="ARBA" id="ARBA00022741"/>
    </source>
</evidence>
<keyword evidence="8" id="KW-0472">Membrane</keyword>
<feature type="transmembrane region" description="Helical" evidence="8">
    <location>
        <begin position="100"/>
        <end position="126"/>
    </location>
</feature>
<evidence type="ECO:0000256" key="8">
    <source>
        <dbReference type="SAM" id="Phobius"/>
    </source>
</evidence>
<comment type="catalytic activity">
    <reaction evidence="1">
        <text>ATP + protein L-histidine = ADP + protein N-phospho-L-histidine.</text>
        <dbReference type="EC" id="2.7.13.3"/>
    </reaction>
</comment>
<keyword evidence="3" id="KW-0597">Phosphoprotein</keyword>
<feature type="transmembrane region" description="Helical" evidence="8">
    <location>
        <begin position="31"/>
        <end position="53"/>
    </location>
</feature>
<evidence type="ECO:0000256" key="3">
    <source>
        <dbReference type="ARBA" id="ARBA00022553"/>
    </source>
</evidence>
<dbReference type="SUPFAM" id="SSF55874">
    <property type="entry name" value="ATPase domain of HSP90 chaperone/DNA topoisomerase II/histidine kinase"/>
    <property type="match status" value="1"/>
</dbReference>
<dbReference type="Pfam" id="PF02518">
    <property type="entry name" value="HATPase_c"/>
    <property type="match status" value="1"/>
</dbReference>
<accession>A0ABU4VGL1</accession>
<evidence type="ECO:0000256" key="2">
    <source>
        <dbReference type="ARBA" id="ARBA00012438"/>
    </source>
</evidence>
<organism evidence="11 12">
    <name type="scientific">Patulibacter brassicae</name>
    <dbReference type="NCBI Taxonomy" id="1705717"/>
    <lineage>
        <taxon>Bacteria</taxon>
        <taxon>Bacillati</taxon>
        <taxon>Actinomycetota</taxon>
        <taxon>Thermoleophilia</taxon>
        <taxon>Solirubrobacterales</taxon>
        <taxon>Patulibacteraceae</taxon>
        <taxon>Patulibacter</taxon>
    </lineage>
</organism>
<dbReference type="Proteomes" id="UP001277761">
    <property type="component" value="Unassembled WGS sequence"/>
</dbReference>
<name>A0ABU4VGL1_9ACTN</name>
<feature type="domain" description="Signal transduction histidine kinase subgroup 2 dimerisation and phosphoacceptor" evidence="10">
    <location>
        <begin position="208"/>
        <end position="289"/>
    </location>
</feature>
<dbReference type="RefSeq" id="WP_319952716.1">
    <property type="nucleotide sequence ID" value="NZ_JAXAVX010000001.1"/>
</dbReference>
<dbReference type="PANTHER" id="PTHR41523:SF8">
    <property type="entry name" value="ETHYLENE RESPONSE SENSOR PROTEIN"/>
    <property type="match status" value="1"/>
</dbReference>
<dbReference type="Pfam" id="PF07568">
    <property type="entry name" value="HisKA_2"/>
    <property type="match status" value="1"/>
</dbReference>
<sequence length="406" mass="41462">MGGGDRRSLVVDRLVLRATGDPDVDLRLGSVGVAALLGWVSIGAVLLGLATGLPVRHQDLVLATTVAAAVGHAALGLLPWSRLLGTRRGRLLLDLWAGALVAGVVGLVLTAGGASRLDLLFFLVVPWLATLQEGRRRVAWLAAAALAFGVTLAVAPAPLPTAEALLHAVLVAGAAILAALLSSAARRQARGRAAAIRRAELEGAMLAEGHHRVKNSLQVVADLLLLGRPAEEPQADAADGAPGQRRAASGEAAAFDQAAARIRAIAAVHDVLAARSGGRVPAADLLAAVVAAGDPDATAIDAGGTDLTFPHQQAQHVGVLVNELLTNAHRHGVAPYAVTLAVRDGEARLTVADAGPGVPDAAWSSPGLGLRLVRQVAVQGLGGRLERQPHAVAVCFRVDDDAHPGR</sequence>
<feature type="domain" description="Histidine kinase/HSP90-like ATPase" evidence="9">
    <location>
        <begin position="316"/>
        <end position="388"/>
    </location>
</feature>
<dbReference type="InterPro" id="IPR003594">
    <property type="entry name" value="HATPase_dom"/>
</dbReference>
<dbReference type="EMBL" id="JAXAVX010000001">
    <property type="protein sequence ID" value="MDX8150570.1"/>
    <property type="molecule type" value="Genomic_DNA"/>
</dbReference>
<keyword evidence="7" id="KW-0067">ATP-binding</keyword>
<gene>
    <name evidence="11" type="ORF">SK069_03110</name>
</gene>
<dbReference type="EC" id="2.7.13.3" evidence="2"/>
<evidence type="ECO:0000259" key="9">
    <source>
        <dbReference type="Pfam" id="PF02518"/>
    </source>
</evidence>
<evidence type="ECO:0000313" key="12">
    <source>
        <dbReference type="Proteomes" id="UP001277761"/>
    </source>
</evidence>
<protein>
    <recommendedName>
        <fullName evidence="2">histidine kinase</fullName>
        <ecNumber evidence="2">2.7.13.3</ecNumber>
    </recommendedName>
</protein>
<dbReference type="InterPro" id="IPR036890">
    <property type="entry name" value="HATPase_C_sf"/>
</dbReference>
<feature type="transmembrane region" description="Helical" evidence="8">
    <location>
        <begin position="138"/>
        <end position="158"/>
    </location>
</feature>
<feature type="transmembrane region" description="Helical" evidence="8">
    <location>
        <begin position="60"/>
        <end position="80"/>
    </location>
</feature>
<evidence type="ECO:0000256" key="7">
    <source>
        <dbReference type="ARBA" id="ARBA00022840"/>
    </source>
</evidence>
<keyword evidence="8" id="KW-0812">Transmembrane</keyword>